<sequence length="122" mass="14114">PFEVAGMTAKVNRRTGVLESELERLKRALDLGHELKVKWLPGCTRRSNGRRLLGEVLGETIYIYDETEPKALRTLKHEFIEYVLASEFTAPYMRMINKLISAFEDEAYARKERVVKKLSDVI</sequence>
<proteinExistence type="predicted"/>
<name>X1NLE3_9ZZZZ</name>
<accession>X1NLE3</accession>
<feature type="non-terminal residue" evidence="1">
    <location>
        <position position="1"/>
    </location>
</feature>
<evidence type="ECO:0000313" key="1">
    <source>
        <dbReference type="EMBL" id="GAI44428.1"/>
    </source>
</evidence>
<dbReference type="AlphaFoldDB" id="X1NLE3"/>
<reference evidence="1" key="1">
    <citation type="journal article" date="2014" name="Front. Microbiol.">
        <title>High frequency of phylogenetically diverse reductive dehalogenase-homologous genes in deep subseafloor sedimentary metagenomes.</title>
        <authorList>
            <person name="Kawai M."/>
            <person name="Futagami T."/>
            <person name="Toyoda A."/>
            <person name="Takaki Y."/>
            <person name="Nishi S."/>
            <person name="Hori S."/>
            <person name="Arai W."/>
            <person name="Tsubouchi T."/>
            <person name="Morono Y."/>
            <person name="Uchiyama I."/>
            <person name="Ito T."/>
            <person name="Fujiyama A."/>
            <person name="Inagaki F."/>
            <person name="Takami H."/>
        </authorList>
    </citation>
    <scope>NUCLEOTIDE SEQUENCE</scope>
    <source>
        <strain evidence="1">Expedition CK06-06</strain>
    </source>
</reference>
<dbReference type="EMBL" id="BARV01030720">
    <property type="protein sequence ID" value="GAI44428.1"/>
    <property type="molecule type" value="Genomic_DNA"/>
</dbReference>
<comment type="caution">
    <text evidence="1">The sequence shown here is derived from an EMBL/GenBank/DDBJ whole genome shotgun (WGS) entry which is preliminary data.</text>
</comment>
<organism evidence="1">
    <name type="scientific">marine sediment metagenome</name>
    <dbReference type="NCBI Taxonomy" id="412755"/>
    <lineage>
        <taxon>unclassified sequences</taxon>
        <taxon>metagenomes</taxon>
        <taxon>ecological metagenomes</taxon>
    </lineage>
</organism>
<gene>
    <name evidence="1" type="ORF">S06H3_48746</name>
</gene>
<protein>
    <submittedName>
        <fullName evidence="1">Uncharacterized protein</fullName>
    </submittedName>
</protein>